<dbReference type="Proteomes" id="UP000886998">
    <property type="component" value="Unassembled WGS sequence"/>
</dbReference>
<proteinExistence type="predicted"/>
<dbReference type="AlphaFoldDB" id="A0A8X6YCF4"/>
<evidence type="ECO:0000313" key="2">
    <source>
        <dbReference type="EMBL" id="GFY69713.1"/>
    </source>
</evidence>
<evidence type="ECO:0000313" key="3">
    <source>
        <dbReference type="Proteomes" id="UP000886998"/>
    </source>
</evidence>
<reference evidence="2" key="1">
    <citation type="submission" date="2020-08" db="EMBL/GenBank/DDBJ databases">
        <title>Multicomponent nature underlies the extraordinary mechanical properties of spider dragline silk.</title>
        <authorList>
            <person name="Kono N."/>
            <person name="Nakamura H."/>
            <person name="Mori M."/>
            <person name="Yoshida Y."/>
            <person name="Ohtoshi R."/>
            <person name="Malay A.D."/>
            <person name="Moran D.A.P."/>
            <person name="Tomita M."/>
            <person name="Numata K."/>
            <person name="Arakawa K."/>
        </authorList>
    </citation>
    <scope>NUCLEOTIDE SEQUENCE</scope>
</reference>
<comment type="caution">
    <text evidence="2">The sequence shown here is derived from an EMBL/GenBank/DDBJ whole genome shotgun (WGS) entry which is preliminary data.</text>
</comment>
<protein>
    <submittedName>
        <fullName evidence="2">Uncharacterized protein</fullName>
    </submittedName>
</protein>
<feature type="compositionally biased region" description="Basic and acidic residues" evidence="1">
    <location>
        <begin position="249"/>
        <end position="259"/>
    </location>
</feature>
<feature type="region of interest" description="Disordered" evidence="1">
    <location>
        <begin position="232"/>
        <end position="259"/>
    </location>
</feature>
<accession>A0A8X6YCF4</accession>
<keyword evidence="3" id="KW-1185">Reference proteome</keyword>
<gene>
    <name evidence="2" type="primary">NCL1_47773</name>
    <name evidence="2" type="ORF">TNIN_40471</name>
</gene>
<evidence type="ECO:0000256" key="1">
    <source>
        <dbReference type="SAM" id="MobiDB-lite"/>
    </source>
</evidence>
<name>A0A8X6YCF4_9ARAC</name>
<dbReference type="EMBL" id="BMAV01017752">
    <property type="protein sequence ID" value="GFY69713.1"/>
    <property type="molecule type" value="Genomic_DNA"/>
</dbReference>
<organism evidence="2 3">
    <name type="scientific">Trichonephila inaurata madagascariensis</name>
    <dbReference type="NCBI Taxonomy" id="2747483"/>
    <lineage>
        <taxon>Eukaryota</taxon>
        <taxon>Metazoa</taxon>
        <taxon>Ecdysozoa</taxon>
        <taxon>Arthropoda</taxon>
        <taxon>Chelicerata</taxon>
        <taxon>Arachnida</taxon>
        <taxon>Araneae</taxon>
        <taxon>Araneomorphae</taxon>
        <taxon>Entelegynae</taxon>
        <taxon>Araneoidea</taxon>
        <taxon>Nephilidae</taxon>
        <taxon>Trichonephila</taxon>
        <taxon>Trichonephila inaurata</taxon>
    </lineage>
</organism>
<sequence length="291" mass="34020">MASDPIFCHLVQSLFPYSYEEASGSPQAFNEEFTPKGPLTKDLIELIASSFNVIEIVLQEIWSKHIGNNRRSMIQSAEFYVWHTMCMCWMEGKFVTDIYDRFLSTFVLVRYVTEMIYCPNVKKFYKLTSRILTVFFENSLREDFIKRGGWKRLGKHILNRKYHEYFNECAQYGFIIDFIPQDLKKKIRQSFSFTTEISEDIPYEWIDDLTHQVMWSAGTSLLNEINSPKINKGKSVSKEAEGTSSKESNVLKDSDMPRSSEKQINLCVSHLNQLEEKLKELISIFELLEAE</sequence>
<dbReference type="OrthoDB" id="6421076at2759"/>